<dbReference type="Pfam" id="PF00112">
    <property type="entry name" value="Peptidase_C1"/>
    <property type="match status" value="1"/>
</dbReference>
<feature type="chain" id="PRO_5032489753" evidence="7">
    <location>
        <begin position="20"/>
        <end position="419"/>
    </location>
</feature>
<dbReference type="GO" id="GO:0006508">
    <property type="term" value="P:proteolysis"/>
    <property type="evidence" value="ECO:0007669"/>
    <property type="project" value="UniProtKB-KW"/>
</dbReference>
<dbReference type="AlphaFoldDB" id="A0A819JYK5"/>
<feature type="signal peptide" evidence="7">
    <location>
        <begin position="1"/>
        <end position="19"/>
    </location>
</feature>
<dbReference type="PANTHER" id="PTHR12411">
    <property type="entry name" value="CYSTEINE PROTEASE FAMILY C1-RELATED"/>
    <property type="match status" value="1"/>
</dbReference>
<dbReference type="InterPro" id="IPR038765">
    <property type="entry name" value="Papain-like_cys_pep_sf"/>
</dbReference>
<dbReference type="PROSITE" id="PS00139">
    <property type="entry name" value="THIOL_PROTEASE_CYS"/>
    <property type="match status" value="1"/>
</dbReference>
<dbReference type="SMART" id="SM00645">
    <property type="entry name" value="Pept_C1"/>
    <property type="match status" value="1"/>
</dbReference>
<evidence type="ECO:0000259" key="8">
    <source>
        <dbReference type="SMART" id="SM00645"/>
    </source>
</evidence>
<comment type="similarity">
    <text evidence="1">Belongs to the peptidase C1 family.</text>
</comment>
<dbReference type="InterPro" id="IPR000668">
    <property type="entry name" value="Peptidase_C1A_C"/>
</dbReference>
<feature type="domain" description="Cathepsin propeptide inhibitor" evidence="9">
    <location>
        <begin position="59"/>
        <end position="116"/>
    </location>
</feature>
<evidence type="ECO:0000256" key="7">
    <source>
        <dbReference type="SAM" id="SignalP"/>
    </source>
</evidence>
<dbReference type="PROSITE" id="PS00640">
    <property type="entry name" value="THIOL_PROTEASE_ASN"/>
    <property type="match status" value="1"/>
</dbReference>
<keyword evidence="3" id="KW-0378">Hydrolase</keyword>
<proteinExistence type="inferred from homology"/>
<dbReference type="InterPro" id="IPR013128">
    <property type="entry name" value="Peptidase_C1A"/>
</dbReference>
<gene>
    <name evidence="10" type="ORF">OTI717_LOCUS25817</name>
</gene>
<comment type="caution">
    <text evidence="10">The sequence shown here is derived from an EMBL/GenBank/DDBJ whole genome shotgun (WGS) entry which is preliminary data.</text>
</comment>
<keyword evidence="7" id="KW-0732">Signal</keyword>
<name>A0A819JYK5_9BILA</name>
<evidence type="ECO:0000256" key="1">
    <source>
        <dbReference type="ARBA" id="ARBA00008455"/>
    </source>
</evidence>
<dbReference type="Gene3D" id="3.90.70.10">
    <property type="entry name" value="Cysteine proteinases"/>
    <property type="match status" value="1"/>
</dbReference>
<protein>
    <submittedName>
        <fullName evidence="10">Uncharacterized protein</fullName>
    </submittedName>
</protein>
<evidence type="ECO:0000256" key="4">
    <source>
        <dbReference type="ARBA" id="ARBA00022807"/>
    </source>
</evidence>
<evidence type="ECO:0000313" key="10">
    <source>
        <dbReference type="EMBL" id="CAF3940085.1"/>
    </source>
</evidence>
<sequence length="419" mass="47811">MKLYGILFIVIFLIDLCTARDKFLDRRSLQDYIDSFIDIGKLKNEGVLSLNGTTLRKIWSFFKAKYHRSYSSTGEEGARLHIFRDHLKYVLESNFEKLRTYRLALNEFSDWTLAEFNAFKNGLNVPANLRRDFIDDESDEDEAQRSLSKFYRRHYHARRLKRSLKTRQYKDRRFLLDWFDKFFDKDKNKNDTSKQTNIVDWRAKNVVGPIRTQGKCGSCYAFATVAVMETLYAIKTNSQNVTELSPQQIVDCSSDGNNGCSGGNFPPSVSYLSAKGGKIATEASYPYGGKKDSCRKNDANEIELGKVEYAEIPVGDENKLAEALTNTGPIFIGIDASHLRFMFYKSGILNIKSCKNRPQDMNHAVVIVGHGYDEGRKIPYWIIKNSWGTKWGESGYLRLIKDAGNMCGVASMAFSAKLT</sequence>
<dbReference type="InterPro" id="IPR013201">
    <property type="entry name" value="Prot_inhib_I29"/>
</dbReference>
<dbReference type="InterPro" id="IPR025660">
    <property type="entry name" value="Pept_his_AS"/>
</dbReference>
<dbReference type="SMART" id="SM00848">
    <property type="entry name" value="Inhibitor_I29"/>
    <property type="match status" value="1"/>
</dbReference>
<dbReference type="Pfam" id="PF08246">
    <property type="entry name" value="Inhibitor_I29"/>
    <property type="match status" value="1"/>
</dbReference>
<dbReference type="Gene3D" id="1.10.287.2250">
    <property type="match status" value="1"/>
</dbReference>
<evidence type="ECO:0000313" key="11">
    <source>
        <dbReference type="Proteomes" id="UP000663823"/>
    </source>
</evidence>
<accession>A0A819JYK5</accession>
<dbReference type="InterPro" id="IPR039417">
    <property type="entry name" value="Peptidase_C1A_papain-like"/>
</dbReference>
<feature type="domain" description="Peptidase C1A papain C-terminal" evidence="8">
    <location>
        <begin position="195"/>
        <end position="417"/>
    </location>
</feature>
<keyword evidence="6" id="KW-1015">Disulfide bond</keyword>
<dbReference type="GO" id="GO:0008234">
    <property type="term" value="F:cysteine-type peptidase activity"/>
    <property type="evidence" value="ECO:0007669"/>
    <property type="project" value="UniProtKB-KW"/>
</dbReference>
<dbReference type="InterPro" id="IPR025661">
    <property type="entry name" value="Pept_asp_AS"/>
</dbReference>
<evidence type="ECO:0000256" key="2">
    <source>
        <dbReference type="ARBA" id="ARBA00022670"/>
    </source>
</evidence>
<dbReference type="CDD" id="cd02248">
    <property type="entry name" value="Peptidase_C1A"/>
    <property type="match status" value="1"/>
</dbReference>
<evidence type="ECO:0000256" key="5">
    <source>
        <dbReference type="ARBA" id="ARBA00023145"/>
    </source>
</evidence>
<evidence type="ECO:0000256" key="6">
    <source>
        <dbReference type="ARBA" id="ARBA00023157"/>
    </source>
</evidence>
<dbReference type="EMBL" id="CAJOAX010005229">
    <property type="protein sequence ID" value="CAF3940085.1"/>
    <property type="molecule type" value="Genomic_DNA"/>
</dbReference>
<keyword evidence="4" id="KW-0788">Thiol protease</keyword>
<dbReference type="Proteomes" id="UP000663823">
    <property type="component" value="Unassembled WGS sequence"/>
</dbReference>
<keyword evidence="2" id="KW-0645">Protease</keyword>
<dbReference type="InterPro" id="IPR000169">
    <property type="entry name" value="Pept_cys_AS"/>
</dbReference>
<evidence type="ECO:0000259" key="9">
    <source>
        <dbReference type="SMART" id="SM00848"/>
    </source>
</evidence>
<evidence type="ECO:0000256" key="3">
    <source>
        <dbReference type="ARBA" id="ARBA00022801"/>
    </source>
</evidence>
<keyword evidence="5" id="KW-0865">Zymogen</keyword>
<dbReference type="PRINTS" id="PR00705">
    <property type="entry name" value="PAPAIN"/>
</dbReference>
<reference evidence="10" key="1">
    <citation type="submission" date="2021-02" db="EMBL/GenBank/DDBJ databases">
        <authorList>
            <person name="Nowell W R."/>
        </authorList>
    </citation>
    <scope>NUCLEOTIDE SEQUENCE</scope>
</reference>
<organism evidence="10 11">
    <name type="scientific">Rotaria sordida</name>
    <dbReference type="NCBI Taxonomy" id="392033"/>
    <lineage>
        <taxon>Eukaryota</taxon>
        <taxon>Metazoa</taxon>
        <taxon>Spiralia</taxon>
        <taxon>Gnathifera</taxon>
        <taxon>Rotifera</taxon>
        <taxon>Eurotatoria</taxon>
        <taxon>Bdelloidea</taxon>
        <taxon>Philodinida</taxon>
        <taxon>Philodinidae</taxon>
        <taxon>Rotaria</taxon>
    </lineage>
</organism>
<dbReference type="FunFam" id="3.90.70.10:FF:000332">
    <property type="entry name" value="Cathepsin L1"/>
    <property type="match status" value="1"/>
</dbReference>
<dbReference type="SUPFAM" id="SSF54001">
    <property type="entry name" value="Cysteine proteinases"/>
    <property type="match status" value="1"/>
</dbReference>
<dbReference type="PROSITE" id="PS00639">
    <property type="entry name" value="THIOL_PROTEASE_HIS"/>
    <property type="match status" value="1"/>
</dbReference>